<protein>
    <recommendedName>
        <fullName evidence="2">Retrotransposon gag domain-containing protein</fullName>
    </recommendedName>
</protein>
<feature type="compositionally biased region" description="Basic and acidic residues" evidence="1">
    <location>
        <begin position="15"/>
        <end position="25"/>
    </location>
</feature>
<dbReference type="Proteomes" id="UP001558713">
    <property type="component" value="Unassembled WGS sequence"/>
</dbReference>
<dbReference type="EMBL" id="JBANAX010000771">
    <property type="protein sequence ID" value="KAL1193965.1"/>
    <property type="molecule type" value="Genomic_DNA"/>
</dbReference>
<evidence type="ECO:0000259" key="2">
    <source>
        <dbReference type="Pfam" id="PF03732"/>
    </source>
</evidence>
<evidence type="ECO:0000313" key="4">
    <source>
        <dbReference type="Proteomes" id="UP001558713"/>
    </source>
</evidence>
<feature type="region of interest" description="Disordered" evidence="1">
    <location>
        <begin position="224"/>
        <end position="245"/>
    </location>
</feature>
<organism evidence="3 4">
    <name type="scientific">Cardamine amara subsp. amara</name>
    <dbReference type="NCBI Taxonomy" id="228776"/>
    <lineage>
        <taxon>Eukaryota</taxon>
        <taxon>Viridiplantae</taxon>
        <taxon>Streptophyta</taxon>
        <taxon>Embryophyta</taxon>
        <taxon>Tracheophyta</taxon>
        <taxon>Spermatophyta</taxon>
        <taxon>Magnoliopsida</taxon>
        <taxon>eudicotyledons</taxon>
        <taxon>Gunneridae</taxon>
        <taxon>Pentapetalae</taxon>
        <taxon>rosids</taxon>
        <taxon>malvids</taxon>
        <taxon>Brassicales</taxon>
        <taxon>Brassicaceae</taxon>
        <taxon>Cardamineae</taxon>
        <taxon>Cardamine</taxon>
    </lineage>
</organism>
<accession>A0ABD0ZY58</accession>
<reference evidence="3 4" key="1">
    <citation type="submission" date="2024-04" db="EMBL/GenBank/DDBJ databases">
        <title>Genome assembly C_amara_ONT_v2.</title>
        <authorList>
            <person name="Yant L."/>
            <person name="Moore C."/>
            <person name="Slenker M."/>
        </authorList>
    </citation>
    <scope>NUCLEOTIDE SEQUENCE [LARGE SCALE GENOMIC DNA]</scope>
    <source>
        <tissue evidence="3">Leaf</tissue>
    </source>
</reference>
<comment type="caution">
    <text evidence="3">The sequence shown here is derived from an EMBL/GenBank/DDBJ whole genome shotgun (WGS) entry which is preliminary data.</text>
</comment>
<feature type="region of interest" description="Disordered" evidence="1">
    <location>
        <begin position="1"/>
        <end position="27"/>
    </location>
</feature>
<sequence>MARWRGRGRGLGRGRVVEERVDESHASQVESVGVSGMRAGVAGVPAGAAGIPAGIAAGAAGFAAGVQAPNDRLADLLTALLEQLPERVPAQAPVVPPVVVAEVRPQGAAAVAEELPSYLRMVEQMQRLTTGFFSGGANPEDADAWLRRMERNILSSRCPAGYRVDIAVHLLEGDAHFWWSSVAARRAQAGMVWADFVEEFYSMFGPPEGLEDRVVECTPSFQAKGVQQQAGPSRGGKPMQEQKRVARWASAPSGSGGLVFWIMLSPRRRFS</sequence>
<dbReference type="InterPro" id="IPR005162">
    <property type="entry name" value="Retrotrans_gag_dom"/>
</dbReference>
<proteinExistence type="predicted"/>
<name>A0ABD0ZY58_CARAN</name>
<evidence type="ECO:0000313" key="3">
    <source>
        <dbReference type="EMBL" id="KAL1193965.1"/>
    </source>
</evidence>
<dbReference type="Pfam" id="PF03732">
    <property type="entry name" value="Retrotrans_gag"/>
    <property type="match status" value="1"/>
</dbReference>
<feature type="domain" description="Retrotransposon gag" evidence="2">
    <location>
        <begin position="165"/>
        <end position="208"/>
    </location>
</feature>
<gene>
    <name evidence="3" type="ORF">V5N11_027822</name>
</gene>
<feature type="compositionally biased region" description="Basic residues" evidence="1">
    <location>
        <begin position="1"/>
        <end position="12"/>
    </location>
</feature>
<evidence type="ECO:0000256" key="1">
    <source>
        <dbReference type="SAM" id="MobiDB-lite"/>
    </source>
</evidence>
<keyword evidence="4" id="KW-1185">Reference proteome</keyword>
<dbReference type="AlphaFoldDB" id="A0ABD0ZY58"/>